<dbReference type="GO" id="GO:0008270">
    <property type="term" value="F:zinc ion binding"/>
    <property type="evidence" value="ECO:0007669"/>
    <property type="project" value="UniProtKB-KW"/>
</dbReference>
<dbReference type="PANTHER" id="PTHR40626:SF32">
    <property type="entry name" value="ZINC FINGER PROTEIN RST2"/>
    <property type="match status" value="1"/>
</dbReference>
<gene>
    <name evidence="10" type="ORF">BZ3500_MVSOF-1268-A1-R1_CHR2-1G04578</name>
</gene>
<evidence type="ECO:0000313" key="11">
    <source>
        <dbReference type="Proteomes" id="UP000249723"/>
    </source>
</evidence>
<dbReference type="FunFam" id="3.30.160.60:FF:000414">
    <property type="entry name" value="Zinc finger protein 398"/>
    <property type="match status" value="1"/>
</dbReference>
<dbReference type="InterPro" id="IPR051059">
    <property type="entry name" value="VerF-like"/>
</dbReference>
<keyword evidence="6" id="KW-0539">Nucleus</keyword>
<feature type="compositionally biased region" description="Acidic residues" evidence="8">
    <location>
        <begin position="246"/>
        <end position="266"/>
    </location>
</feature>
<dbReference type="PROSITE" id="PS50157">
    <property type="entry name" value="ZINC_FINGER_C2H2_2"/>
    <property type="match status" value="2"/>
</dbReference>
<comment type="subcellular location">
    <subcellularLocation>
        <location evidence="1">Nucleus</location>
    </subcellularLocation>
</comment>
<keyword evidence="2" id="KW-0479">Metal-binding</keyword>
<dbReference type="SUPFAM" id="SSF57667">
    <property type="entry name" value="beta-beta-alpha zinc fingers"/>
    <property type="match status" value="1"/>
</dbReference>
<feature type="compositionally biased region" description="Polar residues" evidence="8">
    <location>
        <begin position="103"/>
        <end position="112"/>
    </location>
</feature>
<evidence type="ECO:0000259" key="9">
    <source>
        <dbReference type="PROSITE" id="PS50157"/>
    </source>
</evidence>
<evidence type="ECO:0000256" key="6">
    <source>
        <dbReference type="ARBA" id="ARBA00023242"/>
    </source>
</evidence>
<dbReference type="PANTHER" id="PTHR40626">
    <property type="entry name" value="MIP31509P"/>
    <property type="match status" value="1"/>
</dbReference>
<keyword evidence="5" id="KW-0862">Zinc</keyword>
<name>A0A2X0KFX6_9BASI</name>
<feature type="compositionally biased region" description="Basic and acidic residues" evidence="8">
    <location>
        <begin position="367"/>
        <end position="376"/>
    </location>
</feature>
<dbReference type="Gene3D" id="3.30.160.60">
    <property type="entry name" value="Classic Zinc Finger"/>
    <property type="match status" value="2"/>
</dbReference>
<dbReference type="AlphaFoldDB" id="A0A2X0KFX6"/>
<proteinExistence type="predicted"/>
<feature type="region of interest" description="Disordered" evidence="8">
    <location>
        <begin position="1"/>
        <end position="25"/>
    </location>
</feature>
<feature type="compositionally biased region" description="Polar residues" evidence="8">
    <location>
        <begin position="14"/>
        <end position="25"/>
    </location>
</feature>
<sequence>MVTATKASVAHDPSSATVSGPWTTNSSAREPKMTYCAYCPMSFKKLEHAQRHERTHTLDRPYACSTCGKTFARQDTLNRHARLHDRKAEDISAAKAVRKKRASTLSPPTVSNKKLEKTPSLKSGANTKTQPSAAANKSAPGPAPPPNNPCLAPFNFPLVPKVVVPPSFPAYSKPAELLSGLVDLAHEPTVFPQRRYSDNVMTLASMPPNVRRPRAHTLAGLPEALGSFSLVGSPESNGIASSSGESDSDDVESDDDDDDDGSDDESSQTNSTTHGHDRKLLSFEHRVASEYPSPVFTSCSPVDLHRDTLSDLEAILANDPLHSSLAHTTHFRLGAANPEDGFDFNSFAASVENPGHGSLDDLLGGESRVKSPEERYPTPPSSALQPHLQPHVPPVEFDFAASFQAADRERREQATREEAAQFLHQAAQQVPTARVVPLALGELNSVANPFVSCAPYNIPLLNLNSPSVAPVNLSSPTISLPQTLPSVSISSASPSNSTPSSQSASLNSAFALAYASSFPSMMTMPNGLGLTTGPESAMADPTTQLLLNAYKRSQTSSSPAFYMPAEVPLDAQAGTISSHPSSRLGLPVPTWSSVARGEGAERAEPASLFVL</sequence>
<evidence type="ECO:0000256" key="4">
    <source>
        <dbReference type="ARBA" id="ARBA00022771"/>
    </source>
</evidence>
<feature type="domain" description="C2H2-type" evidence="9">
    <location>
        <begin position="62"/>
        <end position="89"/>
    </location>
</feature>
<evidence type="ECO:0000256" key="5">
    <source>
        <dbReference type="ARBA" id="ARBA00022833"/>
    </source>
</evidence>
<keyword evidence="4 7" id="KW-0863">Zinc-finger</keyword>
<evidence type="ECO:0000256" key="1">
    <source>
        <dbReference type="ARBA" id="ARBA00004123"/>
    </source>
</evidence>
<dbReference type="OrthoDB" id="2536089at2759"/>
<dbReference type="GO" id="GO:0000785">
    <property type="term" value="C:chromatin"/>
    <property type="evidence" value="ECO:0007669"/>
    <property type="project" value="TreeGrafter"/>
</dbReference>
<dbReference type="GO" id="GO:0000981">
    <property type="term" value="F:DNA-binding transcription factor activity, RNA polymerase II-specific"/>
    <property type="evidence" value="ECO:0007669"/>
    <property type="project" value="InterPro"/>
</dbReference>
<dbReference type="GO" id="GO:0000978">
    <property type="term" value="F:RNA polymerase II cis-regulatory region sequence-specific DNA binding"/>
    <property type="evidence" value="ECO:0007669"/>
    <property type="project" value="InterPro"/>
</dbReference>
<dbReference type="InterPro" id="IPR013087">
    <property type="entry name" value="Znf_C2H2_type"/>
</dbReference>
<keyword evidence="11" id="KW-1185">Reference proteome</keyword>
<evidence type="ECO:0000256" key="2">
    <source>
        <dbReference type="ARBA" id="ARBA00022723"/>
    </source>
</evidence>
<keyword evidence="3" id="KW-0677">Repeat</keyword>
<feature type="compositionally biased region" description="Low complexity" evidence="8">
    <location>
        <begin position="131"/>
        <end position="140"/>
    </location>
</feature>
<reference evidence="11" key="1">
    <citation type="submission" date="2016-10" db="EMBL/GenBank/DDBJ databases">
        <authorList>
            <person name="Jeantristanb JTB J.-T."/>
            <person name="Ricardo R."/>
        </authorList>
    </citation>
    <scope>NUCLEOTIDE SEQUENCE [LARGE SCALE GENOMIC DNA]</scope>
</reference>
<feature type="region of interest" description="Disordered" evidence="8">
    <location>
        <begin position="82"/>
        <end position="146"/>
    </location>
</feature>
<organism evidence="10 11">
    <name type="scientific">Microbotryum saponariae</name>
    <dbReference type="NCBI Taxonomy" id="289078"/>
    <lineage>
        <taxon>Eukaryota</taxon>
        <taxon>Fungi</taxon>
        <taxon>Dikarya</taxon>
        <taxon>Basidiomycota</taxon>
        <taxon>Pucciniomycotina</taxon>
        <taxon>Microbotryomycetes</taxon>
        <taxon>Microbotryales</taxon>
        <taxon>Microbotryaceae</taxon>
        <taxon>Microbotryum</taxon>
    </lineage>
</organism>
<evidence type="ECO:0000256" key="8">
    <source>
        <dbReference type="SAM" id="MobiDB-lite"/>
    </source>
</evidence>
<dbReference type="GO" id="GO:0005634">
    <property type="term" value="C:nucleus"/>
    <property type="evidence" value="ECO:0007669"/>
    <property type="project" value="UniProtKB-SubCell"/>
</dbReference>
<accession>A0A2X0KFX6</accession>
<evidence type="ECO:0000313" key="10">
    <source>
        <dbReference type="EMBL" id="SCZ88696.1"/>
    </source>
</evidence>
<evidence type="ECO:0000256" key="7">
    <source>
        <dbReference type="PROSITE-ProRule" id="PRU00042"/>
    </source>
</evidence>
<dbReference type="PROSITE" id="PS00028">
    <property type="entry name" value="ZINC_FINGER_C2H2_1"/>
    <property type="match status" value="2"/>
</dbReference>
<dbReference type="SMART" id="SM00355">
    <property type="entry name" value="ZnF_C2H2"/>
    <property type="match status" value="2"/>
</dbReference>
<feature type="region of interest" description="Disordered" evidence="8">
    <location>
        <begin position="355"/>
        <end position="387"/>
    </location>
</feature>
<protein>
    <submittedName>
        <fullName evidence="10">BZ3500_MvSof-1268-A1-R1_Chr2-1g04578 protein</fullName>
    </submittedName>
</protein>
<dbReference type="Proteomes" id="UP000249723">
    <property type="component" value="Unassembled WGS sequence"/>
</dbReference>
<dbReference type="STRING" id="289078.A0A2X0KFX6"/>
<dbReference type="InterPro" id="IPR036236">
    <property type="entry name" value="Znf_C2H2_sf"/>
</dbReference>
<feature type="domain" description="C2H2-type" evidence="9">
    <location>
        <begin position="34"/>
        <end position="61"/>
    </location>
</feature>
<evidence type="ECO:0000256" key="3">
    <source>
        <dbReference type="ARBA" id="ARBA00022737"/>
    </source>
</evidence>
<feature type="region of interest" description="Disordered" evidence="8">
    <location>
        <begin position="229"/>
        <end position="278"/>
    </location>
</feature>
<dbReference type="EMBL" id="FMWP01000012">
    <property type="protein sequence ID" value="SCZ88696.1"/>
    <property type="molecule type" value="Genomic_DNA"/>
</dbReference>
<feature type="compositionally biased region" description="Polar residues" evidence="8">
    <location>
        <begin position="120"/>
        <end position="130"/>
    </location>
</feature>
<dbReference type="Pfam" id="PF00096">
    <property type="entry name" value="zf-C2H2"/>
    <property type="match status" value="1"/>
</dbReference>